<dbReference type="EMBL" id="CALNXI010000978">
    <property type="protein sequence ID" value="CAH3149804.1"/>
    <property type="molecule type" value="Genomic_DNA"/>
</dbReference>
<proteinExistence type="predicted"/>
<evidence type="ECO:0000313" key="3">
    <source>
        <dbReference type="Proteomes" id="UP001159427"/>
    </source>
</evidence>
<evidence type="ECO:0000256" key="1">
    <source>
        <dbReference type="SAM" id="MobiDB-lite"/>
    </source>
</evidence>
<dbReference type="Proteomes" id="UP001159427">
    <property type="component" value="Unassembled WGS sequence"/>
</dbReference>
<gene>
    <name evidence="2" type="ORF">PEVE_00045029</name>
</gene>
<sequence length="89" mass="10446">MSSLFIQVRRSKEKSNQRNMNSNCESTKRCLLFQDEYGKDLETVTSNFKILKKCQSKLNCLTSEMLFIHELKPKLNKECDSIHAKLFIL</sequence>
<protein>
    <submittedName>
        <fullName evidence="2">Uncharacterized protein</fullName>
    </submittedName>
</protein>
<accession>A0ABN8PTA9</accession>
<evidence type="ECO:0000313" key="2">
    <source>
        <dbReference type="EMBL" id="CAH3149804.1"/>
    </source>
</evidence>
<comment type="caution">
    <text evidence="2">The sequence shown here is derived from an EMBL/GenBank/DDBJ whole genome shotgun (WGS) entry which is preliminary data.</text>
</comment>
<reference evidence="2 3" key="1">
    <citation type="submission" date="2022-05" db="EMBL/GenBank/DDBJ databases">
        <authorList>
            <consortium name="Genoscope - CEA"/>
            <person name="William W."/>
        </authorList>
    </citation>
    <scope>NUCLEOTIDE SEQUENCE [LARGE SCALE GENOMIC DNA]</scope>
</reference>
<feature type="region of interest" description="Disordered" evidence="1">
    <location>
        <begin position="1"/>
        <end position="22"/>
    </location>
</feature>
<organism evidence="2 3">
    <name type="scientific">Porites evermanni</name>
    <dbReference type="NCBI Taxonomy" id="104178"/>
    <lineage>
        <taxon>Eukaryota</taxon>
        <taxon>Metazoa</taxon>
        <taxon>Cnidaria</taxon>
        <taxon>Anthozoa</taxon>
        <taxon>Hexacorallia</taxon>
        <taxon>Scleractinia</taxon>
        <taxon>Fungiina</taxon>
        <taxon>Poritidae</taxon>
        <taxon>Porites</taxon>
    </lineage>
</organism>
<keyword evidence="3" id="KW-1185">Reference proteome</keyword>
<name>A0ABN8PTA9_9CNID</name>